<feature type="domain" description="AMP-binding enzyme C-terminal" evidence="3">
    <location>
        <begin position="454"/>
        <end position="531"/>
    </location>
</feature>
<dbReference type="Gene3D" id="3.40.50.12780">
    <property type="entry name" value="N-terminal domain of ligase-like"/>
    <property type="match status" value="1"/>
</dbReference>
<dbReference type="Pfam" id="PF00501">
    <property type="entry name" value="AMP-binding"/>
    <property type="match status" value="1"/>
</dbReference>
<evidence type="ECO:0000313" key="5">
    <source>
        <dbReference type="Proteomes" id="UP000054821"/>
    </source>
</evidence>
<dbReference type="InterPro" id="IPR045851">
    <property type="entry name" value="AMP-bd_C_sf"/>
</dbReference>
<dbReference type="GO" id="GO:0016405">
    <property type="term" value="F:CoA-ligase activity"/>
    <property type="evidence" value="ECO:0007669"/>
    <property type="project" value="TreeGrafter"/>
</dbReference>
<evidence type="ECO:0000313" key="4">
    <source>
        <dbReference type="EMBL" id="PON30924.1"/>
    </source>
</evidence>
<dbReference type="Gene3D" id="3.30.300.30">
    <property type="match status" value="1"/>
</dbReference>
<dbReference type="RefSeq" id="XP_024406753.1">
    <property type="nucleotide sequence ID" value="XM_024548538.1"/>
</dbReference>
<keyword evidence="1" id="KW-0812">Transmembrane</keyword>
<keyword evidence="5" id="KW-1185">Reference proteome</keyword>
<dbReference type="InterPro" id="IPR020845">
    <property type="entry name" value="AMP-binding_CS"/>
</dbReference>
<dbReference type="InterPro" id="IPR025110">
    <property type="entry name" value="AMP-bd_C"/>
</dbReference>
<protein>
    <submittedName>
        <fullName evidence="4">4-coumarate-CoA ligase 2</fullName>
    </submittedName>
</protein>
<keyword evidence="4" id="KW-0436">Ligase</keyword>
<feature type="domain" description="AMP-dependent synthetase/ligase" evidence="2">
    <location>
        <begin position="40"/>
        <end position="403"/>
    </location>
</feature>
<organism evidence="4 5">
    <name type="scientific">Trichoderma gamsii</name>
    <dbReference type="NCBI Taxonomy" id="398673"/>
    <lineage>
        <taxon>Eukaryota</taxon>
        <taxon>Fungi</taxon>
        <taxon>Dikarya</taxon>
        <taxon>Ascomycota</taxon>
        <taxon>Pezizomycotina</taxon>
        <taxon>Sordariomycetes</taxon>
        <taxon>Hypocreomycetidae</taxon>
        <taxon>Hypocreales</taxon>
        <taxon>Hypocreaceae</taxon>
        <taxon>Trichoderma</taxon>
    </lineage>
</organism>
<gene>
    <name evidence="4" type="ORF">TGAM01_v200344</name>
</gene>
<dbReference type="InterPro" id="IPR000873">
    <property type="entry name" value="AMP-dep_synth/lig_dom"/>
</dbReference>
<dbReference type="EMBL" id="JPDN02000001">
    <property type="protein sequence ID" value="PON30924.1"/>
    <property type="molecule type" value="Genomic_DNA"/>
</dbReference>
<dbReference type="PANTHER" id="PTHR24096">
    <property type="entry name" value="LONG-CHAIN-FATTY-ACID--COA LIGASE"/>
    <property type="match status" value="1"/>
</dbReference>
<dbReference type="PANTHER" id="PTHR24096:SF194">
    <property type="entry name" value="AMP-DEPENDENT SYNTHETASE_LIGASE DOMAIN-CONTAINING PROTEIN"/>
    <property type="match status" value="1"/>
</dbReference>
<evidence type="ECO:0000259" key="2">
    <source>
        <dbReference type="Pfam" id="PF00501"/>
    </source>
</evidence>
<feature type="transmembrane region" description="Helical" evidence="1">
    <location>
        <begin position="656"/>
        <end position="676"/>
    </location>
</feature>
<dbReference type="CDD" id="cd05911">
    <property type="entry name" value="Firefly_Luc_like"/>
    <property type="match status" value="1"/>
</dbReference>
<dbReference type="Proteomes" id="UP000054821">
    <property type="component" value="Unassembled WGS sequence"/>
</dbReference>
<dbReference type="PROSITE" id="PS00455">
    <property type="entry name" value="AMP_BINDING"/>
    <property type="match status" value="1"/>
</dbReference>
<evidence type="ECO:0000259" key="3">
    <source>
        <dbReference type="Pfam" id="PF13193"/>
    </source>
</evidence>
<reference evidence="4 5" key="1">
    <citation type="journal article" date="2016" name="Genome Announc.">
        <title>Draft Whole-Genome Sequence of Trichoderma gamsii T6085, a Promising Biocontrol Agent of Fusarium Head Blight on Wheat.</title>
        <authorList>
            <person name="Baroncelli R."/>
            <person name="Zapparata A."/>
            <person name="Piaggeschi G."/>
            <person name="Sarrocco S."/>
            <person name="Vannacci G."/>
        </authorList>
    </citation>
    <scope>NUCLEOTIDE SEQUENCE [LARGE SCALE GENOMIC DNA]</scope>
    <source>
        <strain evidence="4 5">T6085</strain>
    </source>
</reference>
<name>A0A2P5A326_9HYPO</name>
<dbReference type="InterPro" id="IPR042099">
    <property type="entry name" value="ANL_N_sf"/>
</dbReference>
<dbReference type="GeneID" id="29983258"/>
<sequence length="711" mass="78414">MPFKSVYEHIDIPQSNVLTYIFGNGSLLSNEPIWIDAKNPQKNLSPHQLLQWVRRLGLGLQRLGLKRGDVVMICTPNHIFVPVAYLGIAGSGHIFSGANPVSTVPELVHQLSNTGAKAVLAHPTVLSNIVEAAVKVGIPRNRIFQFSDEETPVQDGVPDWRSLLATHADAFRWQWPEFTPQEARNTIATINFSSGTTGLPKGVCVPHASLIANLAQAVHLRHVHRKPEWDLLPRNRWIGFLPLYHAYGQLYACLMAGKTLTPLYIMAKFQYEEFLSNIEKYQITQLQVAPPIIVMLTKRPETSRYNLSSVRHITCGAAPLSRELQKACEEKFKLRITQGYGMTELTCTGISWAEGLAGDSAGSVGRLLPNCECKLLDDDGKEVEAGKPGELHIRGPNVCLGYWKNEAATRECLDKDGWFRTGDVAVCNKEGLFWIVDRKKELIKVNGLQVAPAELEAVLLENEHVADAAVVEIKFNEEEWPRAYVVIQPTSKGKVTPKDIQDWTAARVAKHKRLVGGVTFIDEVPKLASGKIIRKLMKQWSKRDAEEMLKNGTAPRARFAIIDDTHFLAAVLYFFLYSRSSSRFFAASSSLSCFCACRRIRAARSADSRASAVRNAAVDDGPSAVTAAAVVVVVVEDVPDMRVDEADADADPGGGLFIALAALCDILLLVVAVVAYPRPIDAQHFFCAATAKHRSVPLALRPQSSVHIRLS</sequence>
<comment type="caution">
    <text evidence="4">The sequence shown here is derived from an EMBL/GenBank/DDBJ whole genome shotgun (WGS) entry which is preliminary data.</text>
</comment>
<dbReference type="SUPFAM" id="SSF56801">
    <property type="entry name" value="Acetyl-CoA synthetase-like"/>
    <property type="match status" value="1"/>
</dbReference>
<dbReference type="AlphaFoldDB" id="A0A2P5A326"/>
<evidence type="ECO:0000256" key="1">
    <source>
        <dbReference type="SAM" id="Phobius"/>
    </source>
</evidence>
<proteinExistence type="predicted"/>
<accession>A0A2P5A326</accession>
<keyword evidence="1" id="KW-0472">Membrane</keyword>
<dbReference type="STRING" id="398673.A0A2P5A326"/>
<keyword evidence="1" id="KW-1133">Transmembrane helix</keyword>
<dbReference type="Pfam" id="PF13193">
    <property type="entry name" value="AMP-binding_C"/>
    <property type="match status" value="1"/>
</dbReference>